<keyword evidence="7 9" id="KW-0472">Membrane</keyword>
<evidence type="ECO:0000256" key="6">
    <source>
        <dbReference type="ARBA" id="ARBA00022989"/>
    </source>
</evidence>
<protein>
    <recommendedName>
        <fullName evidence="3 9">NADH-ubiquinone oxidoreductase chain 3</fullName>
        <ecNumber evidence="9">7.1.1.2</ecNumber>
    </recommendedName>
</protein>
<sequence>MFCVVLWLAMILTSFNSWRSREKAAPFECGFDVEQSSRSPFSIRFFVLLLLFVVFDVEVALLVPCLAVYIAGTSWLLTLSSFLFVVALGLGLFFEWADGALEWVA</sequence>
<dbReference type="Pfam" id="PF00507">
    <property type="entry name" value="Oxidored_q4"/>
    <property type="match status" value="1"/>
</dbReference>
<evidence type="ECO:0000256" key="1">
    <source>
        <dbReference type="ARBA" id="ARBA00004370"/>
    </source>
</evidence>
<accession>A0A0F6PZS1</accession>
<keyword evidence="9" id="KW-1278">Translocase</keyword>
<keyword evidence="9" id="KW-0830">Ubiquinone</keyword>
<comment type="subcellular location">
    <subcellularLocation>
        <location evidence="1">Membrane</location>
    </subcellularLocation>
    <subcellularLocation>
        <location evidence="9">Mitochondrion membrane</location>
        <topology evidence="9">Multi-pass membrane protein</topology>
    </subcellularLocation>
</comment>
<evidence type="ECO:0000256" key="8">
    <source>
        <dbReference type="ARBA" id="ARBA00049551"/>
    </source>
</evidence>
<evidence type="ECO:0000256" key="9">
    <source>
        <dbReference type="RuleBase" id="RU003640"/>
    </source>
</evidence>
<keyword evidence="5 9" id="KW-0812">Transmembrane</keyword>
<keyword evidence="9" id="KW-0520">NAD</keyword>
<evidence type="ECO:0000256" key="2">
    <source>
        <dbReference type="ARBA" id="ARBA00008472"/>
    </source>
</evidence>
<gene>
    <name evidence="11" type="primary">nad3</name>
</gene>
<evidence type="ECO:0000256" key="10">
    <source>
        <dbReference type="SAM" id="SignalP"/>
    </source>
</evidence>
<dbReference type="EC" id="7.1.1.2" evidence="9"/>
<keyword evidence="6 9" id="KW-1133">Transmembrane helix</keyword>
<name>A0A0F6PZS1_9BILA</name>
<dbReference type="GO" id="GO:0008137">
    <property type="term" value="F:NADH dehydrogenase (ubiquinone) activity"/>
    <property type="evidence" value="ECO:0007669"/>
    <property type="project" value="UniProtKB-UniRule"/>
</dbReference>
<evidence type="ECO:0000256" key="4">
    <source>
        <dbReference type="ARBA" id="ARBA00022448"/>
    </source>
</evidence>
<keyword evidence="9 11" id="KW-0496">Mitochondrion</keyword>
<evidence type="ECO:0000256" key="7">
    <source>
        <dbReference type="ARBA" id="ARBA00023136"/>
    </source>
</evidence>
<proteinExistence type="inferred from homology"/>
<dbReference type="InterPro" id="IPR038430">
    <property type="entry name" value="NDAH_ubi_oxred_su3_sf"/>
</dbReference>
<evidence type="ECO:0000313" key="11">
    <source>
        <dbReference type="EMBL" id="AKD00053.1"/>
    </source>
</evidence>
<comment type="similarity">
    <text evidence="2 9">Belongs to the complex I subunit 3 family.</text>
</comment>
<geneLocation type="mitochondrion" evidence="11"/>
<evidence type="ECO:0000256" key="5">
    <source>
        <dbReference type="ARBA" id="ARBA00022692"/>
    </source>
</evidence>
<organism evidence="11">
    <name type="scientific">Lepidodermella squamata</name>
    <dbReference type="NCBI Taxonomy" id="1194616"/>
    <lineage>
        <taxon>Eukaryota</taxon>
        <taxon>Metazoa</taxon>
        <taxon>Spiralia</taxon>
        <taxon>Lophotrochozoa</taxon>
        <taxon>Gastrotricha</taxon>
        <taxon>Chaetonotida</taxon>
        <taxon>Paucitubulatina</taxon>
        <taxon>Chaetonotidae</taxon>
        <taxon>Lepidodermella</taxon>
    </lineage>
</organism>
<keyword evidence="4 9" id="KW-0813">Transport</keyword>
<dbReference type="InterPro" id="IPR000440">
    <property type="entry name" value="NADH_UbQ/plastoQ_OxRdtase_su3"/>
</dbReference>
<dbReference type="Gene3D" id="1.20.58.1610">
    <property type="entry name" value="NADH:ubiquinone/plastoquinone oxidoreductase, chain 3"/>
    <property type="match status" value="1"/>
</dbReference>
<feature type="transmembrane region" description="Helical" evidence="9">
    <location>
        <begin position="41"/>
        <end position="63"/>
    </location>
</feature>
<dbReference type="GO" id="GO:0030964">
    <property type="term" value="C:NADH dehydrogenase complex"/>
    <property type="evidence" value="ECO:0007669"/>
    <property type="project" value="TreeGrafter"/>
</dbReference>
<dbReference type="PANTHER" id="PTHR11058">
    <property type="entry name" value="NADH-UBIQUINONE OXIDOREDUCTASE CHAIN 3"/>
    <property type="match status" value="1"/>
</dbReference>
<dbReference type="EMBL" id="KP965862">
    <property type="protein sequence ID" value="AKD00053.1"/>
    <property type="molecule type" value="Genomic_DNA"/>
</dbReference>
<dbReference type="GO" id="GO:0031966">
    <property type="term" value="C:mitochondrial membrane"/>
    <property type="evidence" value="ECO:0007669"/>
    <property type="project" value="UniProtKB-SubCell"/>
</dbReference>
<feature type="signal peptide" evidence="10">
    <location>
        <begin position="1"/>
        <end position="17"/>
    </location>
</feature>
<feature type="chain" id="PRO_5002508773" description="NADH-ubiquinone oxidoreductase chain 3" evidence="10">
    <location>
        <begin position="18"/>
        <end position="105"/>
    </location>
</feature>
<comment type="function">
    <text evidence="9">Core subunit of the mitochondrial membrane respiratory chain NADH dehydrogenase (Complex I) which catalyzes electron transfer from NADH through the respiratory chain, using ubiquinone as an electron acceptor. Essential for the catalytic activity of complex I.</text>
</comment>
<keyword evidence="9" id="KW-0679">Respiratory chain</keyword>
<comment type="catalytic activity">
    <reaction evidence="8 9">
        <text>a ubiquinone + NADH + 5 H(+)(in) = a ubiquinol + NAD(+) + 4 H(+)(out)</text>
        <dbReference type="Rhea" id="RHEA:29091"/>
        <dbReference type="Rhea" id="RHEA-COMP:9565"/>
        <dbReference type="Rhea" id="RHEA-COMP:9566"/>
        <dbReference type="ChEBI" id="CHEBI:15378"/>
        <dbReference type="ChEBI" id="CHEBI:16389"/>
        <dbReference type="ChEBI" id="CHEBI:17976"/>
        <dbReference type="ChEBI" id="CHEBI:57540"/>
        <dbReference type="ChEBI" id="CHEBI:57945"/>
        <dbReference type="EC" id="7.1.1.2"/>
    </reaction>
</comment>
<dbReference type="PANTHER" id="PTHR11058:SF9">
    <property type="entry name" value="NADH-UBIQUINONE OXIDOREDUCTASE CHAIN 3"/>
    <property type="match status" value="1"/>
</dbReference>
<keyword evidence="10" id="KW-0732">Signal</keyword>
<keyword evidence="9" id="KW-0249">Electron transport</keyword>
<evidence type="ECO:0000256" key="3">
    <source>
        <dbReference type="ARBA" id="ARBA00021007"/>
    </source>
</evidence>
<feature type="transmembrane region" description="Helical" evidence="9">
    <location>
        <begin position="75"/>
        <end position="94"/>
    </location>
</feature>
<dbReference type="AlphaFoldDB" id="A0A0F6PZS1"/>
<reference evidence="11" key="1">
    <citation type="journal article" date="2015" name="Mol. Phylogenet. Evol.">
        <title>Elucidating the phylogenetic position of Gnathostomulida and first mitochondrial genomes of Gnathostomulida, Gastrotricha and Polycladida (Platyhelminthes).</title>
        <authorList>
            <person name="Golombek A."/>
            <person name="Tobergte S."/>
            <person name="Struck T.H."/>
        </authorList>
    </citation>
    <scope>NUCLEOTIDE SEQUENCE</scope>
</reference>